<reference evidence="3" key="1">
    <citation type="submission" date="2018-05" db="EMBL/GenBank/DDBJ databases">
        <authorList>
            <person name="Nie L."/>
        </authorList>
    </citation>
    <scope>NUCLEOTIDE SEQUENCE [LARGE SCALE GENOMIC DNA]</scope>
    <source>
        <strain evidence="3">NL</strain>
    </source>
</reference>
<comment type="caution">
    <text evidence="2">The sequence shown here is derived from an EMBL/GenBank/DDBJ whole genome shotgun (WGS) entry which is preliminary data.</text>
</comment>
<feature type="chain" id="PRO_5016415375" description="Outer membrane lipoprotein-sorting protein" evidence="1">
    <location>
        <begin position="27"/>
        <end position="247"/>
    </location>
</feature>
<keyword evidence="3" id="KW-1185">Reference proteome</keyword>
<organism evidence="2 3">
    <name type="scientific">Hymenobacter edaphi</name>
    <dbReference type="NCBI Taxonomy" id="2211146"/>
    <lineage>
        <taxon>Bacteria</taxon>
        <taxon>Pseudomonadati</taxon>
        <taxon>Bacteroidota</taxon>
        <taxon>Cytophagia</taxon>
        <taxon>Cytophagales</taxon>
        <taxon>Hymenobacteraceae</taxon>
        <taxon>Hymenobacter</taxon>
    </lineage>
</organism>
<feature type="signal peptide" evidence="1">
    <location>
        <begin position="1"/>
        <end position="26"/>
    </location>
</feature>
<evidence type="ECO:0000313" key="3">
    <source>
        <dbReference type="Proteomes" id="UP000248553"/>
    </source>
</evidence>
<dbReference type="Proteomes" id="UP000248553">
    <property type="component" value="Unassembled WGS sequence"/>
</dbReference>
<sequence length="247" mass="27632">MNTTFQHRLGRLLLLGASLTATPALAQQTPANSQPPNFNKTNITPGEFQAYNTFDYRYEGLVGTPYLEKGWTRAKLTLADQRKLEGTPARYDVFRRVLVVQPYANKKDSVWLDASRMREFTLAPVVPGQPERHFVPFAEAPDADKRTAFVEELYRGASGYALLKLPRKVMVKANYQGAYAADRRFDELVDRTEYYLRRPDGSAVEVKLSQKSIAGAAPALSALGQSKRSVKTEQEAVELLRSADTAK</sequence>
<protein>
    <recommendedName>
        <fullName evidence="4">Outer membrane lipoprotein-sorting protein</fullName>
    </recommendedName>
</protein>
<evidence type="ECO:0000313" key="2">
    <source>
        <dbReference type="EMBL" id="RAK69585.1"/>
    </source>
</evidence>
<dbReference type="AlphaFoldDB" id="A0A328BSB4"/>
<dbReference type="OrthoDB" id="934917at2"/>
<accession>A0A328BSB4</accession>
<name>A0A328BSB4_9BACT</name>
<proteinExistence type="predicted"/>
<dbReference type="EMBL" id="QHKM01000001">
    <property type="protein sequence ID" value="RAK69585.1"/>
    <property type="molecule type" value="Genomic_DNA"/>
</dbReference>
<keyword evidence="1" id="KW-0732">Signal</keyword>
<dbReference type="RefSeq" id="WP_111476321.1">
    <property type="nucleotide sequence ID" value="NZ_QHKM01000001.1"/>
</dbReference>
<gene>
    <name evidence="2" type="ORF">DLM85_01620</name>
</gene>
<evidence type="ECO:0000256" key="1">
    <source>
        <dbReference type="SAM" id="SignalP"/>
    </source>
</evidence>
<evidence type="ECO:0008006" key="4">
    <source>
        <dbReference type="Google" id="ProtNLM"/>
    </source>
</evidence>